<name>A0A0A2KU79_PENIT</name>
<dbReference type="PhylomeDB" id="A0A0A2KU79"/>
<sequence>MSRSNPGHFEVWDTAGAVKNVAMGQAQFLDFRERHAIGTKDLGSCSVVVIASAHGAILAHIPPQPQATNNPTSGDANVQSMMNQVGTLYRDKQQFFPSAETVVICAVFRGQVALPSQLDIMQMSLIGLGLTTKIISYEVPGNSTTVGKGTVIVIKKRDYVKPKILVEDRHVNL</sequence>
<keyword evidence="2" id="KW-1185">Reference proteome</keyword>
<organism evidence="1 2">
    <name type="scientific">Penicillium italicum</name>
    <name type="common">Blue mold</name>
    <dbReference type="NCBI Taxonomy" id="40296"/>
    <lineage>
        <taxon>Eukaryota</taxon>
        <taxon>Fungi</taxon>
        <taxon>Dikarya</taxon>
        <taxon>Ascomycota</taxon>
        <taxon>Pezizomycotina</taxon>
        <taxon>Eurotiomycetes</taxon>
        <taxon>Eurotiomycetidae</taxon>
        <taxon>Eurotiales</taxon>
        <taxon>Aspergillaceae</taxon>
        <taxon>Penicillium</taxon>
    </lineage>
</organism>
<dbReference type="OMA" id="VQIMHSA"/>
<dbReference type="Proteomes" id="UP000030104">
    <property type="component" value="Unassembled WGS sequence"/>
</dbReference>
<dbReference type="AlphaFoldDB" id="A0A0A2KU79"/>
<dbReference type="HOGENOM" id="CLU_081934_1_0_1"/>
<gene>
    <name evidence="1" type="ORF">PITC_029590</name>
</gene>
<dbReference type="EMBL" id="JQGA01001246">
    <property type="protein sequence ID" value="KGO67920.1"/>
    <property type="molecule type" value="Genomic_DNA"/>
</dbReference>
<evidence type="ECO:0000313" key="2">
    <source>
        <dbReference type="Proteomes" id="UP000030104"/>
    </source>
</evidence>
<comment type="caution">
    <text evidence="1">The sequence shown here is derived from an EMBL/GenBank/DDBJ whole genome shotgun (WGS) entry which is preliminary data.</text>
</comment>
<dbReference type="OrthoDB" id="5368615at2759"/>
<proteinExistence type="predicted"/>
<reference evidence="1 2" key="1">
    <citation type="journal article" date="2015" name="Mol. Plant Microbe Interact.">
        <title>Genome, transcriptome, and functional analyses of Penicillium expansum provide new insights into secondary metabolism and pathogenicity.</title>
        <authorList>
            <person name="Ballester A.R."/>
            <person name="Marcet-Houben M."/>
            <person name="Levin E."/>
            <person name="Sela N."/>
            <person name="Selma-Lazaro C."/>
            <person name="Carmona L."/>
            <person name="Wisniewski M."/>
            <person name="Droby S."/>
            <person name="Gonzalez-Candelas L."/>
            <person name="Gabaldon T."/>
        </authorList>
    </citation>
    <scope>NUCLEOTIDE SEQUENCE [LARGE SCALE GENOMIC DNA]</scope>
    <source>
        <strain evidence="1 2">PHI-1</strain>
    </source>
</reference>
<protein>
    <submittedName>
        <fullName evidence="1">Uncharacterized protein</fullName>
    </submittedName>
</protein>
<evidence type="ECO:0000313" key="1">
    <source>
        <dbReference type="EMBL" id="KGO67920.1"/>
    </source>
</evidence>
<accession>A0A0A2KU79</accession>